<evidence type="ECO:0000313" key="3">
    <source>
        <dbReference type="EMBL" id="KAI7740482.1"/>
    </source>
</evidence>
<organism evidence="3 4">
    <name type="scientific">Ambrosia artemisiifolia</name>
    <name type="common">Common ragweed</name>
    <dbReference type="NCBI Taxonomy" id="4212"/>
    <lineage>
        <taxon>Eukaryota</taxon>
        <taxon>Viridiplantae</taxon>
        <taxon>Streptophyta</taxon>
        <taxon>Embryophyta</taxon>
        <taxon>Tracheophyta</taxon>
        <taxon>Spermatophyta</taxon>
        <taxon>Magnoliopsida</taxon>
        <taxon>eudicotyledons</taxon>
        <taxon>Gunneridae</taxon>
        <taxon>Pentapetalae</taxon>
        <taxon>asterids</taxon>
        <taxon>campanulids</taxon>
        <taxon>Asterales</taxon>
        <taxon>Asteraceae</taxon>
        <taxon>Asteroideae</taxon>
        <taxon>Heliantheae alliance</taxon>
        <taxon>Heliantheae</taxon>
        <taxon>Ambrosia</taxon>
    </lineage>
</organism>
<proteinExistence type="predicted"/>
<dbReference type="Gene3D" id="3.60.40.10">
    <property type="entry name" value="PPM-type phosphatase domain"/>
    <property type="match status" value="1"/>
</dbReference>
<keyword evidence="1" id="KW-0472">Membrane</keyword>
<dbReference type="AlphaFoldDB" id="A0AAD5CF69"/>
<reference evidence="3" key="1">
    <citation type="submission" date="2022-06" db="EMBL/GenBank/DDBJ databases">
        <title>Uncovering the hologenomic basis of an extraordinary plant invasion.</title>
        <authorList>
            <person name="Bieker V.C."/>
            <person name="Martin M.D."/>
            <person name="Gilbert T."/>
            <person name="Hodgins K."/>
            <person name="Battlay P."/>
            <person name="Petersen B."/>
            <person name="Wilson J."/>
        </authorList>
    </citation>
    <scope>NUCLEOTIDE SEQUENCE</scope>
    <source>
        <strain evidence="3">AA19_3_7</strain>
        <tissue evidence="3">Leaf</tissue>
    </source>
</reference>
<keyword evidence="1" id="KW-0812">Transmembrane</keyword>
<gene>
    <name evidence="3" type="ORF">M8C21_016116</name>
</gene>
<name>A0AAD5CF69_AMBAR</name>
<feature type="domain" description="PPM-type phosphatase" evidence="2">
    <location>
        <begin position="18"/>
        <end position="58"/>
    </location>
</feature>
<dbReference type="InterPro" id="IPR036457">
    <property type="entry name" value="PPM-type-like_dom_sf"/>
</dbReference>
<feature type="transmembrane region" description="Helical" evidence="1">
    <location>
        <begin position="6"/>
        <end position="31"/>
    </location>
</feature>
<protein>
    <recommendedName>
        <fullName evidence="2">PPM-type phosphatase domain-containing protein</fullName>
    </recommendedName>
</protein>
<dbReference type="InterPro" id="IPR001932">
    <property type="entry name" value="PPM-type_phosphatase-like_dom"/>
</dbReference>
<feature type="transmembrane region" description="Helical" evidence="1">
    <location>
        <begin position="120"/>
        <end position="139"/>
    </location>
</feature>
<evidence type="ECO:0000259" key="2">
    <source>
        <dbReference type="Pfam" id="PF00481"/>
    </source>
</evidence>
<dbReference type="Proteomes" id="UP001206925">
    <property type="component" value="Unassembled WGS sequence"/>
</dbReference>
<dbReference type="Pfam" id="PF00481">
    <property type="entry name" value="PP2C"/>
    <property type="match status" value="1"/>
</dbReference>
<evidence type="ECO:0000256" key="1">
    <source>
        <dbReference type="SAM" id="Phobius"/>
    </source>
</evidence>
<dbReference type="EMBL" id="JAMZMK010008423">
    <property type="protein sequence ID" value="KAI7740482.1"/>
    <property type="molecule type" value="Genomic_DNA"/>
</dbReference>
<keyword evidence="1" id="KW-1133">Transmembrane helix</keyword>
<dbReference type="SUPFAM" id="SSF81606">
    <property type="entry name" value="PP2C-like"/>
    <property type="match status" value="1"/>
</dbReference>
<evidence type="ECO:0000313" key="4">
    <source>
        <dbReference type="Proteomes" id="UP001206925"/>
    </source>
</evidence>
<sequence length="245" mass="27703">MGFQEWIVIFIIFIDSVMWAGTWRVGGVLAMPRAFGNRMLKQFVVAEPEIQIMLIDRDCTLLEISFYMYTIQEAMCDGMDYHSVKAIVVISLPRLNLGWYVISVTSTPGKVHRAVDACKSVTLLILVLMLASAVLRWIGLLKNPIDSSVVARVRNIAAVSVEMLKANINLNHNLMCLVGLSQSAAFWLDKWTQGGPLWWLKTIDRWLMECDGTLNGKDSRKRVTKIINQKTKCLQEKVTKRKVAG</sequence>
<accession>A0AAD5CF69</accession>
<keyword evidence="4" id="KW-1185">Reference proteome</keyword>
<comment type="caution">
    <text evidence="3">The sequence shown here is derived from an EMBL/GenBank/DDBJ whole genome shotgun (WGS) entry which is preliminary data.</text>
</comment>